<dbReference type="Proteomes" id="UP000596074">
    <property type="component" value="Chromosome"/>
</dbReference>
<sequence length="123" mass="13272">MLSASSSDLIRTTECRQLPQAGAVEVLTLVNGTALVIAADSLSLYRSPQQVGDPLGNGLVASVAVAPLLMPRQERFVQEYRAGYVGLCDGRVLLISLNFVQLFGSKEDALHNRHEQARLSLAH</sequence>
<proteinExistence type="predicted"/>
<protein>
    <submittedName>
        <fullName evidence="1">Uncharacterized protein</fullName>
    </submittedName>
</protein>
<name>A0A9E8FJ84_9GAMM</name>
<gene>
    <name evidence="1" type="ORF">GJQ55_02810</name>
</gene>
<dbReference type="AlphaFoldDB" id="A0A9E8FJ84"/>
<keyword evidence="2" id="KW-1185">Reference proteome</keyword>
<dbReference type="RefSeq" id="WP_228346004.1">
    <property type="nucleotide sequence ID" value="NZ_CP045550.1"/>
</dbReference>
<evidence type="ECO:0000313" key="2">
    <source>
        <dbReference type="Proteomes" id="UP000596074"/>
    </source>
</evidence>
<accession>A0A9E8FJ84</accession>
<organism evidence="1 2">
    <name type="scientific">Venatoribacter cucullus</name>
    <dbReference type="NCBI Taxonomy" id="2661630"/>
    <lineage>
        <taxon>Bacteria</taxon>
        <taxon>Pseudomonadati</taxon>
        <taxon>Pseudomonadota</taxon>
        <taxon>Gammaproteobacteria</taxon>
        <taxon>Oceanospirillales</taxon>
        <taxon>Oceanospirillaceae</taxon>
        <taxon>Venatoribacter</taxon>
    </lineage>
</organism>
<dbReference type="KEGG" id="vcw:GJQ55_02810"/>
<evidence type="ECO:0000313" key="1">
    <source>
        <dbReference type="EMBL" id="QQD23480.1"/>
    </source>
</evidence>
<dbReference type="EMBL" id="CP046056">
    <property type="protein sequence ID" value="QQD23480.1"/>
    <property type="molecule type" value="Genomic_DNA"/>
</dbReference>
<reference evidence="1 2" key="1">
    <citation type="submission" date="2019-11" db="EMBL/GenBank/DDBJ databases">
        <title>Venatorbacter sp. nov. a predator of Campylobacter and other Gram-negative bacteria.</title>
        <authorList>
            <person name="Saeedi A."/>
            <person name="Cummings N.J."/>
            <person name="Connerton I.F."/>
            <person name="Connerton P.L."/>
        </authorList>
    </citation>
    <scope>NUCLEOTIDE SEQUENCE [LARGE SCALE GENOMIC DNA]</scope>
    <source>
        <strain evidence="1">XL5</strain>
    </source>
</reference>